<proteinExistence type="predicted"/>
<comment type="caution">
    <text evidence="2">The sequence shown here is derived from an EMBL/GenBank/DDBJ whole genome shotgun (WGS) entry which is preliminary data.</text>
</comment>
<evidence type="ECO:0000256" key="1">
    <source>
        <dbReference type="SAM" id="MobiDB-lite"/>
    </source>
</evidence>
<sequence length="73" mass="8055">MTSPDELMRSVHNFHATMNRMRRPGVSWIAEVAQLKILVGKYPVHAREFLAHLGEPADGDGTPLGATTEKGRT</sequence>
<dbReference type="Proteomes" id="UP001500212">
    <property type="component" value="Unassembled WGS sequence"/>
</dbReference>
<gene>
    <name evidence="2" type="ORF">GCM10023195_16100</name>
</gene>
<reference evidence="3" key="1">
    <citation type="journal article" date="2019" name="Int. J. Syst. Evol. Microbiol.">
        <title>The Global Catalogue of Microorganisms (GCM) 10K type strain sequencing project: providing services to taxonomists for standard genome sequencing and annotation.</title>
        <authorList>
            <consortium name="The Broad Institute Genomics Platform"/>
            <consortium name="The Broad Institute Genome Sequencing Center for Infectious Disease"/>
            <person name="Wu L."/>
            <person name="Ma J."/>
        </authorList>
    </citation>
    <scope>NUCLEOTIDE SEQUENCE [LARGE SCALE GENOMIC DNA]</scope>
    <source>
        <strain evidence="3">JCM 17938</strain>
    </source>
</reference>
<keyword evidence="3" id="KW-1185">Reference proteome</keyword>
<name>A0ABP8TCW7_9ACTN</name>
<accession>A0ABP8TCW7</accession>
<evidence type="ECO:0000313" key="3">
    <source>
        <dbReference type="Proteomes" id="UP001500212"/>
    </source>
</evidence>
<dbReference type="EMBL" id="BAABHJ010000005">
    <property type="protein sequence ID" value="GAA4604716.1"/>
    <property type="molecule type" value="Genomic_DNA"/>
</dbReference>
<feature type="region of interest" description="Disordered" evidence="1">
    <location>
        <begin position="54"/>
        <end position="73"/>
    </location>
</feature>
<dbReference type="RefSeq" id="WP_345350741.1">
    <property type="nucleotide sequence ID" value="NZ_BAABHJ010000005.1"/>
</dbReference>
<evidence type="ECO:0000313" key="2">
    <source>
        <dbReference type="EMBL" id="GAA4604716.1"/>
    </source>
</evidence>
<organism evidence="2 3">
    <name type="scientific">Actinoallomurus liliacearum</name>
    <dbReference type="NCBI Taxonomy" id="1080073"/>
    <lineage>
        <taxon>Bacteria</taxon>
        <taxon>Bacillati</taxon>
        <taxon>Actinomycetota</taxon>
        <taxon>Actinomycetes</taxon>
        <taxon>Streptosporangiales</taxon>
        <taxon>Thermomonosporaceae</taxon>
        <taxon>Actinoallomurus</taxon>
    </lineage>
</organism>
<protein>
    <submittedName>
        <fullName evidence="2">Uncharacterized protein</fullName>
    </submittedName>
</protein>